<keyword evidence="5" id="KW-0479">Metal-binding</keyword>
<dbReference type="SUPFAM" id="SSF63380">
    <property type="entry name" value="Riboflavin synthase domain-like"/>
    <property type="match status" value="1"/>
</dbReference>
<evidence type="ECO:0000256" key="7">
    <source>
        <dbReference type="ARBA" id="ARBA00023004"/>
    </source>
</evidence>
<dbReference type="InterPro" id="IPR001041">
    <property type="entry name" value="2Fe-2S_ferredoxin-type"/>
</dbReference>
<keyword evidence="2" id="KW-0285">Flavoprotein</keyword>
<dbReference type="PROSITE" id="PS51384">
    <property type="entry name" value="FAD_FR"/>
    <property type="match status" value="1"/>
</dbReference>
<dbReference type="Pfam" id="PF22290">
    <property type="entry name" value="DmmA-like_N"/>
    <property type="match status" value="1"/>
</dbReference>
<evidence type="ECO:0000256" key="1">
    <source>
        <dbReference type="ARBA" id="ARBA00001917"/>
    </source>
</evidence>
<dbReference type="RefSeq" id="WP_046967755.1">
    <property type="nucleotide sequence ID" value="NZ_CP017480.1"/>
</dbReference>
<organism evidence="11 12">
    <name type="scientific">Luteibacter rhizovicinus DSM 16549</name>
    <dbReference type="NCBI Taxonomy" id="1440763"/>
    <lineage>
        <taxon>Bacteria</taxon>
        <taxon>Pseudomonadati</taxon>
        <taxon>Pseudomonadota</taxon>
        <taxon>Gammaproteobacteria</taxon>
        <taxon>Lysobacterales</taxon>
        <taxon>Rhodanobacteraceae</taxon>
        <taxon>Luteibacter</taxon>
    </lineage>
</organism>
<evidence type="ECO:0000313" key="12">
    <source>
        <dbReference type="Proteomes" id="UP000182987"/>
    </source>
</evidence>
<dbReference type="InterPro" id="IPR054582">
    <property type="entry name" value="DmmA-like_N"/>
</dbReference>
<comment type="cofactor">
    <cofactor evidence="1">
        <name>FMN</name>
        <dbReference type="ChEBI" id="CHEBI:58210"/>
    </cofactor>
</comment>
<evidence type="ECO:0000259" key="9">
    <source>
        <dbReference type="PROSITE" id="PS51085"/>
    </source>
</evidence>
<evidence type="ECO:0000256" key="6">
    <source>
        <dbReference type="ARBA" id="ARBA00023002"/>
    </source>
</evidence>
<keyword evidence="7" id="KW-0408">Iron</keyword>
<sequence length="317" mass="33925">MDYVVTGVVQHGTRVKEFQIRHKDGRLLPAWTPGSHILVRFVTDDGRAFENHYSLVGVPEPSDSWRIAVQLDAAGQGGSRYLHEAMGPGSAVDVSGPFDSFPLTMPDSHPSPRVVLVAGGIGVTPLVSMAHALADRETPFVFHYLAHTADRLALLDELQSVAGDSLVTHVSTVTGRTRLEEVLGHYSEGDQVYACGPSGLLQALVMAGESLGWPKDAVHVESFGRRVQPTDAPLTVELALSGTTIEVAPGTSILDALIAADAFVSYECKRGECGNCYTPVLEGEPLHRDVCLTPELRTAGMCTCVSWASSGRLVLEL</sequence>
<dbReference type="InterPro" id="IPR012675">
    <property type="entry name" value="Beta-grasp_dom_sf"/>
</dbReference>
<dbReference type="InterPro" id="IPR017927">
    <property type="entry name" value="FAD-bd_FR_type"/>
</dbReference>
<dbReference type="CDD" id="cd06185">
    <property type="entry name" value="PDR_like"/>
    <property type="match status" value="1"/>
</dbReference>
<evidence type="ECO:0000313" key="11">
    <source>
        <dbReference type="EMBL" id="APG05549.1"/>
    </source>
</evidence>
<dbReference type="EMBL" id="CP017480">
    <property type="protein sequence ID" value="APG05549.1"/>
    <property type="molecule type" value="Genomic_DNA"/>
</dbReference>
<evidence type="ECO:0000256" key="3">
    <source>
        <dbReference type="ARBA" id="ARBA00022643"/>
    </source>
</evidence>
<keyword evidence="12" id="KW-1185">Reference proteome</keyword>
<dbReference type="GO" id="GO:0046872">
    <property type="term" value="F:metal ion binding"/>
    <property type="evidence" value="ECO:0007669"/>
    <property type="project" value="UniProtKB-KW"/>
</dbReference>
<dbReference type="InterPro" id="IPR017938">
    <property type="entry name" value="Riboflavin_synthase-like_b-brl"/>
</dbReference>
<dbReference type="CDD" id="cd00207">
    <property type="entry name" value="fer2"/>
    <property type="match status" value="1"/>
</dbReference>
<keyword evidence="8" id="KW-0411">Iron-sulfur</keyword>
<evidence type="ECO:0000259" key="10">
    <source>
        <dbReference type="PROSITE" id="PS51384"/>
    </source>
</evidence>
<dbReference type="PROSITE" id="PS00197">
    <property type="entry name" value="2FE2S_FER_1"/>
    <property type="match status" value="1"/>
</dbReference>
<dbReference type="PANTHER" id="PTHR47354:SF1">
    <property type="entry name" value="CARNITINE MONOOXYGENASE REDUCTASE SUBUNIT"/>
    <property type="match status" value="1"/>
</dbReference>
<dbReference type="Proteomes" id="UP000182987">
    <property type="component" value="Chromosome"/>
</dbReference>
<accession>A0A1L3EWX1</accession>
<dbReference type="InterPro" id="IPR039261">
    <property type="entry name" value="FNR_nucleotide-bd"/>
</dbReference>
<dbReference type="InterPro" id="IPR036010">
    <property type="entry name" value="2Fe-2S_ferredoxin-like_sf"/>
</dbReference>
<protein>
    <recommendedName>
        <fullName evidence="13">Oxidoreductase</fullName>
    </recommendedName>
</protein>
<dbReference type="PRINTS" id="PR00409">
    <property type="entry name" value="PHDIOXRDTASE"/>
</dbReference>
<dbReference type="AlphaFoldDB" id="A0A1L3EWX1"/>
<reference evidence="12" key="1">
    <citation type="submission" date="2016-09" db="EMBL/GenBank/DDBJ databases">
        <authorList>
            <person name="Lysoe E."/>
        </authorList>
    </citation>
    <scope>NUCLEOTIDE SEQUENCE [LARGE SCALE GENOMIC DNA]</scope>
    <source>
        <strain evidence="12">LJ96T</strain>
    </source>
</reference>
<dbReference type="SUPFAM" id="SSF52343">
    <property type="entry name" value="Ferredoxin reductase-like, C-terminal NADP-linked domain"/>
    <property type="match status" value="1"/>
</dbReference>
<evidence type="ECO:0000256" key="2">
    <source>
        <dbReference type="ARBA" id="ARBA00022630"/>
    </source>
</evidence>
<evidence type="ECO:0000256" key="8">
    <source>
        <dbReference type="ARBA" id="ARBA00023014"/>
    </source>
</evidence>
<feature type="domain" description="FAD-binding FR-type" evidence="10">
    <location>
        <begin position="1"/>
        <end position="104"/>
    </location>
</feature>
<dbReference type="Pfam" id="PF00111">
    <property type="entry name" value="Fer2"/>
    <property type="match status" value="1"/>
</dbReference>
<dbReference type="Gene3D" id="3.40.50.80">
    <property type="entry name" value="Nucleotide-binding domain of ferredoxin-NADP reductase (FNR) module"/>
    <property type="match status" value="1"/>
</dbReference>
<dbReference type="STRING" id="1440763.BJI69_17675"/>
<keyword evidence="3" id="KW-0288">FMN</keyword>
<dbReference type="SUPFAM" id="SSF54292">
    <property type="entry name" value="2Fe-2S ferredoxin-like"/>
    <property type="match status" value="1"/>
</dbReference>
<gene>
    <name evidence="11" type="ORF">BJI69_17675</name>
</gene>
<dbReference type="Gene3D" id="3.10.20.30">
    <property type="match status" value="1"/>
</dbReference>
<evidence type="ECO:0000256" key="4">
    <source>
        <dbReference type="ARBA" id="ARBA00022714"/>
    </source>
</evidence>
<dbReference type="GO" id="GO:0016491">
    <property type="term" value="F:oxidoreductase activity"/>
    <property type="evidence" value="ECO:0007669"/>
    <property type="project" value="UniProtKB-KW"/>
</dbReference>
<dbReference type="Gene3D" id="2.40.30.10">
    <property type="entry name" value="Translation factors"/>
    <property type="match status" value="1"/>
</dbReference>
<dbReference type="GO" id="GO:0051537">
    <property type="term" value="F:2 iron, 2 sulfur cluster binding"/>
    <property type="evidence" value="ECO:0007669"/>
    <property type="project" value="UniProtKB-KW"/>
</dbReference>
<keyword evidence="4" id="KW-0001">2Fe-2S</keyword>
<proteinExistence type="predicted"/>
<dbReference type="InterPro" id="IPR050415">
    <property type="entry name" value="MRET"/>
</dbReference>
<name>A0A1L3EWX1_9GAMM</name>
<feature type="domain" description="2Fe-2S ferredoxin-type" evidence="9">
    <location>
        <begin position="234"/>
        <end position="317"/>
    </location>
</feature>
<keyword evidence="6" id="KW-0560">Oxidoreductase</keyword>
<evidence type="ECO:0000256" key="5">
    <source>
        <dbReference type="ARBA" id="ARBA00022723"/>
    </source>
</evidence>
<dbReference type="PANTHER" id="PTHR47354">
    <property type="entry name" value="NADH OXIDOREDUCTASE HCR"/>
    <property type="match status" value="1"/>
</dbReference>
<dbReference type="PROSITE" id="PS51085">
    <property type="entry name" value="2FE2S_FER_2"/>
    <property type="match status" value="1"/>
</dbReference>
<dbReference type="InterPro" id="IPR006058">
    <property type="entry name" value="2Fe2S_fd_BS"/>
</dbReference>
<dbReference type="KEGG" id="lrz:BJI69_17675"/>
<dbReference type="OrthoDB" id="9796486at2"/>
<evidence type="ECO:0008006" key="13">
    <source>
        <dbReference type="Google" id="ProtNLM"/>
    </source>
</evidence>